<keyword evidence="1 2" id="KW-0479">Metal-binding</keyword>
<dbReference type="SUPFAM" id="SSF55486">
    <property type="entry name" value="Metalloproteases ('zincins'), catalytic domain"/>
    <property type="match status" value="1"/>
</dbReference>
<accession>A0ABD6AA15</accession>
<dbReference type="Pfam" id="PF02074">
    <property type="entry name" value="Peptidase_M32"/>
    <property type="match status" value="1"/>
</dbReference>
<comment type="similarity">
    <text evidence="1">Belongs to the peptidase M32 family.</text>
</comment>
<dbReference type="PANTHER" id="PTHR34217:SF1">
    <property type="entry name" value="CARBOXYPEPTIDASE 1"/>
    <property type="match status" value="1"/>
</dbReference>
<dbReference type="GO" id="GO:0004181">
    <property type="term" value="F:metallocarboxypeptidase activity"/>
    <property type="evidence" value="ECO:0007669"/>
    <property type="project" value="UniProtKB-UniRule"/>
</dbReference>
<dbReference type="EC" id="3.4.17.19" evidence="1"/>
<reference evidence="4 5" key="1">
    <citation type="journal article" date="2019" name="Int. J. Syst. Evol. Microbiol.">
        <title>The Global Catalogue of Microorganisms (GCM) 10K type strain sequencing project: providing services to taxonomists for standard genome sequencing and annotation.</title>
        <authorList>
            <consortium name="The Broad Institute Genomics Platform"/>
            <consortium name="The Broad Institute Genome Sequencing Center for Infectious Disease"/>
            <person name="Wu L."/>
            <person name="Ma J."/>
        </authorList>
    </citation>
    <scope>NUCLEOTIDE SEQUENCE [LARGE SCALE GENOMIC DNA]</scope>
    <source>
        <strain evidence="4 5">PSR21</strain>
    </source>
</reference>
<dbReference type="PANTHER" id="PTHR34217">
    <property type="entry name" value="METAL-DEPENDENT CARBOXYPEPTIDASE"/>
    <property type="match status" value="1"/>
</dbReference>
<evidence type="ECO:0000256" key="1">
    <source>
        <dbReference type="PIRNR" id="PIRNR006615"/>
    </source>
</evidence>
<dbReference type="GO" id="GO:0006508">
    <property type="term" value="P:proteolysis"/>
    <property type="evidence" value="ECO:0007669"/>
    <property type="project" value="UniProtKB-UniRule"/>
</dbReference>
<dbReference type="PRINTS" id="PR00998">
    <property type="entry name" value="CRBOXYPTASET"/>
</dbReference>
<feature type="binding site" evidence="2">
    <location>
        <position position="263"/>
    </location>
    <ligand>
        <name>Zn(2+)</name>
        <dbReference type="ChEBI" id="CHEBI:29105"/>
        <note>catalytic</note>
    </ligand>
</feature>
<dbReference type="GO" id="GO:0046872">
    <property type="term" value="F:metal ion binding"/>
    <property type="evidence" value="ECO:0007669"/>
    <property type="project" value="UniProtKB-KW"/>
</dbReference>
<evidence type="ECO:0000256" key="2">
    <source>
        <dbReference type="PIRSR" id="PIRSR006615-1"/>
    </source>
</evidence>
<feature type="active site" description="Proton donor/acceptor" evidence="3">
    <location>
        <position position="264"/>
    </location>
</feature>
<keyword evidence="2" id="KW-0862">Zinc</keyword>
<keyword evidence="1 4" id="KW-0121">Carboxypeptidase</keyword>
<evidence type="ECO:0000313" key="5">
    <source>
        <dbReference type="Proteomes" id="UP001596547"/>
    </source>
</evidence>
<organism evidence="4 5">
    <name type="scientific">Halomarina halobia</name>
    <dbReference type="NCBI Taxonomy" id="3033386"/>
    <lineage>
        <taxon>Archaea</taxon>
        <taxon>Methanobacteriati</taxon>
        <taxon>Methanobacteriota</taxon>
        <taxon>Stenosarchaea group</taxon>
        <taxon>Halobacteria</taxon>
        <taxon>Halobacteriales</taxon>
        <taxon>Natronomonadaceae</taxon>
        <taxon>Halomarina</taxon>
    </lineage>
</organism>
<keyword evidence="1" id="KW-0645">Protease</keyword>
<evidence type="ECO:0000256" key="3">
    <source>
        <dbReference type="PIRSR" id="PIRSR006615-2"/>
    </source>
</evidence>
<dbReference type="PIRSF" id="PIRSF006615">
    <property type="entry name" value="Zn_crbxpep_Taq"/>
    <property type="match status" value="1"/>
</dbReference>
<feature type="binding site" evidence="2">
    <location>
        <position position="267"/>
    </location>
    <ligand>
        <name>Zn(2+)</name>
        <dbReference type="ChEBI" id="CHEBI:29105"/>
        <note>catalytic</note>
    </ligand>
</feature>
<comment type="catalytic activity">
    <reaction evidence="1">
        <text>Release of a C-terminal amino acid with broad specificity, except for -Pro.</text>
        <dbReference type="EC" id="3.4.17.19"/>
    </reaction>
</comment>
<dbReference type="InterPro" id="IPR001333">
    <property type="entry name" value="Peptidase_M32_Taq"/>
</dbReference>
<dbReference type="Gene3D" id="1.10.1370.30">
    <property type="match status" value="1"/>
</dbReference>
<protein>
    <recommendedName>
        <fullName evidence="1">Metal-dependent carboxypeptidase</fullName>
        <ecNumber evidence="1">3.4.17.19</ecNumber>
    </recommendedName>
</protein>
<dbReference type="GeneID" id="79316332"/>
<dbReference type="PROSITE" id="PS52034">
    <property type="entry name" value="PEPTIDASE_M32"/>
    <property type="match status" value="1"/>
</dbReference>
<evidence type="ECO:0000313" key="4">
    <source>
        <dbReference type="EMBL" id="MFC7317015.1"/>
    </source>
</evidence>
<comment type="cofactor">
    <cofactor evidence="2">
        <name>Zn(2+)</name>
        <dbReference type="ChEBI" id="CHEBI:29105"/>
    </cofactor>
    <text evidence="2">Binds 1 zinc ion per subunit.</text>
</comment>
<comment type="function">
    <text evidence="1">Broad specificity carboxypetidase that releases amino acids sequentially from the C-terminus, including neutral, aromatic, polar and basic residues.</text>
</comment>
<feature type="binding site" evidence="2">
    <location>
        <position position="293"/>
    </location>
    <ligand>
        <name>Zn(2+)</name>
        <dbReference type="ChEBI" id="CHEBI:29105"/>
        <note>catalytic</note>
    </ligand>
</feature>
<dbReference type="EMBL" id="JBHTBF010000002">
    <property type="protein sequence ID" value="MFC7317015.1"/>
    <property type="molecule type" value="Genomic_DNA"/>
</dbReference>
<dbReference type="AlphaFoldDB" id="A0ABD6AA15"/>
<dbReference type="CDD" id="cd06460">
    <property type="entry name" value="M32_Taq"/>
    <property type="match status" value="1"/>
</dbReference>
<gene>
    <name evidence="4" type="ORF">ACFQPE_09430</name>
</gene>
<proteinExistence type="inferred from homology"/>
<name>A0ABD6AA15_9EURY</name>
<dbReference type="RefSeq" id="WP_276303725.1">
    <property type="nucleotide sequence ID" value="NZ_CP119992.1"/>
</dbReference>
<comment type="caution">
    <text evidence="4">The sequence shown here is derived from an EMBL/GenBank/DDBJ whole genome shotgun (WGS) entry which is preliminary data.</text>
</comment>
<keyword evidence="1 4" id="KW-0378">Hydrolase</keyword>
<sequence length="497" mass="56372">MATEQQSRYGDFLDRVRRISNLRSAGMLLSWDQQVMMPEGGTPARSKQLSTLSALSHELLTADEMAADLDALEAADLDADQRAVVRELRREHDRAASVPADLVEEISEVTSEALPVWQESKEADDFDAFAPTLERLIELKREYAAHVDPAADPYEVLFADYEPYLDLDTAERVLERLRERLVPLIEEIQASDVELAAPFEGRYDDETQMVLVRDVLDTLGYPWERGRLDTAPHPFMSGTQFDARVTTRFKEDDPLDALTAVIHEFGHATYQLGLPAEAYGTPLGQSRDLSVHESQSRLWENHVGRSRAFWELIAPTVNEHLGTAATPEEGYEAANRIYPDNLVRVEADELTYHMHVILRFEIERDLIAGDLDVRDVPEAWNERMDAYLGVRPETDAAGCLQDIHWAHGSFGYFPTYSLGSVLAAQLYAAAERDLGDVDARVREGDFDPLRDWLRERVHRHGQRYTTPELVEEATGEAYTADHFLDYAETKYGELYDL</sequence>
<keyword evidence="1" id="KW-0482">Metalloprotease</keyword>
<keyword evidence="5" id="KW-1185">Reference proteome</keyword>
<dbReference type="Proteomes" id="UP001596547">
    <property type="component" value="Unassembled WGS sequence"/>
</dbReference>